<dbReference type="InterPro" id="IPR051794">
    <property type="entry name" value="PG_Endopeptidase_C40"/>
</dbReference>
<evidence type="ECO:0000313" key="9">
    <source>
        <dbReference type="EMBL" id="NEA86287.1"/>
    </source>
</evidence>
<feature type="signal peptide" evidence="7">
    <location>
        <begin position="1"/>
        <end position="38"/>
    </location>
</feature>
<evidence type="ECO:0000256" key="2">
    <source>
        <dbReference type="ARBA" id="ARBA00022670"/>
    </source>
</evidence>
<comment type="similarity">
    <text evidence="1">Belongs to the peptidase C40 family.</text>
</comment>
<accession>A0A6G3QSX5</accession>
<dbReference type="InterPro" id="IPR038765">
    <property type="entry name" value="Papain-like_cys_pep_sf"/>
</dbReference>
<dbReference type="PANTHER" id="PTHR47359:SF3">
    <property type="entry name" value="NLP_P60 DOMAIN-CONTAINING PROTEIN-RELATED"/>
    <property type="match status" value="1"/>
</dbReference>
<feature type="coiled-coil region" evidence="5">
    <location>
        <begin position="194"/>
        <end position="236"/>
    </location>
</feature>
<dbReference type="GO" id="GO:0006508">
    <property type="term" value="P:proteolysis"/>
    <property type="evidence" value="ECO:0007669"/>
    <property type="project" value="UniProtKB-KW"/>
</dbReference>
<dbReference type="Pfam" id="PF00877">
    <property type="entry name" value="NLPC_P60"/>
    <property type="match status" value="1"/>
</dbReference>
<protein>
    <submittedName>
        <fullName evidence="9">Glycoside hydrolase</fullName>
    </submittedName>
</protein>
<dbReference type="PROSITE" id="PS51935">
    <property type="entry name" value="NLPC_P60"/>
    <property type="match status" value="1"/>
</dbReference>
<feature type="region of interest" description="Disordered" evidence="6">
    <location>
        <begin position="363"/>
        <end position="464"/>
    </location>
</feature>
<evidence type="ECO:0000256" key="1">
    <source>
        <dbReference type="ARBA" id="ARBA00007074"/>
    </source>
</evidence>
<dbReference type="SUPFAM" id="SSF54001">
    <property type="entry name" value="Cysteine proteinases"/>
    <property type="match status" value="1"/>
</dbReference>
<keyword evidence="7" id="KW-0732">Signal</keyword>
<evidence type="ECO:0000256" key="4">
    <source>
        <dbReference type="ARBA" id="ARBA00022807"/>
    </source>
</evidence>
<dbReference type="EMBL" id="JAAGMD010000264">
    <property type="protein sequence ID" value="NEA86287.1"/>
    <property type="molecule type" value="Genomic_DNA"/>
</dbReference>
<feature type="compositionally biased region" description="Basic and acidic residues" evidence="6">
    <location>
        <begin position="382"/>
        <end position="402"/>
    </location>
</feature>
<name>A0A6G3QSX5_9ACTN</name>
<keyword evidence="3 9" id="KW-0378">Hydrolase</keyword>
<proteinExistence type="inferred from homology"/>
<dbReference type="Gene3D" id="3.90.1720.10">
    <property type="entry name" value="endopeptidase domain like (from Nostoc punctiforme)"/>
    <property type="match status" value="1"/>
</dbReference>
<feature type="compositionally biased region" description="Basic and acidic residues" evidence="6">
    <location>
        <begin position="410"/>
        <end position="435"/>
    </location>
</feature>
<reference evidence="9" key="1">
    <citation type="submission" date="2020-01" db="EMBL/GenBank/DDBJ databases">
        <title>Insect and environment-associated Actinomycetes.</title>
        <authorList>
            <person name="Currrie C."/>
            <person name="Chevrette M."/>
            <person name="Carlson C."/>
            <person name="Stubbendieck R."/>
            <person name="Wendt-Pienkowski E."/>
        </authorList>
    </citation>
    <scope>NUCLEOTIDE SEQUENCE</scope>
    <source>
        <strain evidence="9">SID14436</strain>
    </source>
</reference>
<feature type="chain" id="PRO_5026094743" evidence="7">
    <location>
        <begin position="39"/>
        <end position="464"/>
    </location>
</feature>
<feature type="domain" description="NlpC/P60" evidence="8">
    <location>
        <begin position="252"/>
        <end position="373"/>
    </location>
</feature>
<dbReference type="AlphaFoldDB" id="A0A6G3QSX5"/>
<feature type="coiled-coil region" evidence="5">
    <location>
        <begin position="61"/>
        <end position="116"/>
    </location>
</feature>
<sequence length="464" mass="48077">MGTAPGTRTGSGKRGLVTVAVAVVCAVTVLAAPGTAFAAPAPDPTPGASASPAAPVTNAELDAVRKKLDKLYRAAAVATDEYNAAEEKTQDQSAQIVALARKIVKGQEKLDELKDRAGAAAAAQYRGGGLPPEAHLMLSDDPQDFLEGAGRVRQGQHATKGLLGEMARTQADLKQYAKDADAQWRKLEAGRKAKAAAQQKIEKKIAAAEKLESELEKEAKERLAGLEQQAAQQAQAAWLSSGILDDITGEATAQGRKAVAYATAQIGKPYQWGAEGPASFDCSGLTSQAWASAGRGIPRTSQAQWKQLTRVAVQDMRPGDLIIYFGDASHVGMYVGDGTMVHAPRPGRSVTLAGAGSMPILGVVRPDPGAKAATGTTPPSAPEKKTEKKAGATSDKKAEKKTANGTANGRADENPEKQKNAEKSADKKAERKTQRDSSAGARTSGSGSGEKDSDTGTDTGANAS</sequence>
<evidence type="ECO:0000259" key="8">
    <source>
        <dbReference type="PROSITE" id="PS51935"/>
    </source>
</evidence>
<comment type="caution">
    <text evidence="9">The sequence shown here is derived from an EMBL/GenBank/DDBJ whole genome shotgun (WGS) entry which is preliminary data.</text>
</comment>
<evidence type="ECO:0000256" key="7">
    <source>
        <dbReference type="SAM" id="SignalP"/>
    </source>
</evidence>
<dbReference type="InterPro" id="IPR000064">
    <property type="entry name" value="NLP_P60_dom"/>
</dbReference>
<evidence type="ECO:0000256" key="3">
    <source>
        <dbReference type="ARBA" id="ARBA00022801"/>
    </source>
</evidence>
<keyword evidence="2" id="KW-0645">Protease</keyword>
<dbReference type="GO" id="GO:0008234">
    <property type="term" value="F:cysteine-type peptidase activity"/>
    <property type="evidence" value="ECO:0007669"/>
    <property type="project" value="UniProtKB-KW"/>
</dbReference>
<keyword evidence="4" id="KW-0788">Thiol protease</keyword>
<keyword evidence="5" id="KW-0175">Coiled coil</keyword>
<evidence type="ECO:0000256" key="5">
    <source>
        <dbReference type="SAM" id="Coils"/>
    </source>
</evidence>
<evidence type="ECO:0000256" key="6">
    <source>
        <dbReference type="SAM" id="MobiDB-lite"/>
    </source>
</evidence>
<gene>
    <name evidence="9" type="ORF">G3I53_09595</name>
</gene>
<dbReference type="PANTHER" id="PTHR47359">
    <property type="entry name" value="PEPTIDOGLYCAN DL-ENDOPEPTIDASE CWLO"/>
    <property type="match status" value="1"/>
</dbReference>
<organism evidence="9">
    <name type="scientific">Streptomyces sp. SID14436</name>
    <dbReference type="NCBI Taxonomy" id="2706070"/>
    <lineage>
        <taxon>Bacteria</taxon>
        <taxon>Bacillati</taxon>
        <taxon>Actinomycetota</taxon>
        <taxon>Actinomycetes</taxon>
        <taxon>Kitasatosporales</taxon>
        <taxon>Streptomycetaceae</taxon>
        <taxon>Streptomyces</taxon>
    </lineage>
</organism>